<dbReference type="Pfam" id="PF18759">
    <property type="entry name" value="Plavaka"/>
    <property type="match status" value="1"/>
</dbReference>
<evidence type="ECO:0000256" key="1">
    <source>
        <dbReference type="SAM" id="MobiDB-lite"/>
    </source>
</evidence>
<sequence>MEPQKDVPDLSSHHANADAEDVEIPVDPRGDLFGDYDSYLLEENQMDVSDEESKEDNTSSPNGGDSDDDDDDEFDAVVAEQENGLEPDRLQASVPCLTTSTGGMDEESSSSPALRLRGGAESALKKEPFKVKFTKGRAGEVYSQDGVNNNTHYAKAVGNSNNPYAPFSSKLEWELAYWDKMRGPSSTAFTELMKIEGVHERLGVSYKNSAELNKMIDESLPGRPRFVRHEVIVGNEVCEVYFRDIIACIRALFGDPDFAPYLVFLPEKHYTDEMKTVRMYHDMHTGKWWWSTQEQLEKDKPGATIIPIIISTDKTQSTLFRNKSAYPLYMTIGNIPKEIRRKPSSRAYVLLAYLPTTRLEAETNQAARRRLLGNLYHACMSKILEPLREAGQSGILMTSGDGSVRRNHPILAAFIGDYPEQVLTTCTKTGECPTCPISRNELGEYDPNDATPWLRDLDSILEALDSFDDNPGGFLQTCADVGIKPVFNPFWKELPYAHIYRSITPDILHQLYQGVIKHTIGWVKAALGAAELDARCRRMPPNHNVRLFLKGITSLSRHYVDFIKLYGTLDNFNTEYTERLHIDLAKDAYRATNHKDEFTQMTLWLERKEKMFRHHQFVQWRLNGSPKPPKLKWTPPGLELDRKLHMAKRPSAKSVHLNTLINKYGAKHFREALARFVILSNDPNVTRSQLERRLWGVRIPFNKLPVWHRIKYQRTDPYTARCSTADSIHCQPERVSKRGAGIPGRFDTALINDGTGEEIGIEGYRVGRIRVVFSLPPASLSVLFNAQVTVPEHLVYVQWFSRFAVRGPDRNHQLYKISPLKEPDGTHVCSIIPLANVHRSVHLFPRFGRFAPAEWTSSNVLDLCDTFFVNTFTDRQLYRVIC</sequence>
<protein>
    <recommendedName>
        <fullName evidence="2">DUF6830 domain-containing protein</fullName>
    </recommendedName>
</protein>
<evidence type="ECO:0000313" key="4">
    <source>
        <dbReference type="Proteomes" id="UP000053424"/>
    </source>
</evidence>
<organism evidence="3 4">
    <name type="scientific">Hebeloma cylindrosporum</name>
    <dbReference type="NCBI Taxonomy" id="76867"/>
    <lineage>
        <taxon>Eukaryota</taxon>
        <taxon>Fungi</taxon>
        <taxon>Dikarya</taxon>
        <taxon>Basidiomycota</taxon>
        <taxon>Agaricomycotina</taxon>
        <taxon>Agaricomycetes</taxon>
        <taxon>Agaricomycetidae</taxon>
        <taxon>Agaricales</taxon>
        <taxon>Agaricineae</taxon>
        <taxon>Hymenogastraceae</taxon>
        <taxon>Hebeloma</taxon>
    </lineage>
</organism>
<evidence type="ECO:0000259" key="2">
    <source>
        <dbReference type="Pfam" id="PF20722"/>
    </source>
</evidence>
<dbReference type="HOGENOM" id="CLU_006344_4_3_1"/>
<dbReference type="AlphaFoldDB" id="A0A0C3BG04"/>
<dbReference type="InterPro" id="IPR049233">
    <property type="entry name" value="DUF6830"/>
</dbReference>
<gene>
    <name evidence="3" type="ORF">M413DRAFT_20740</name>
</gene>
<reference evidence="4" key="2">
    <citation type="submission" date="2015-01" db="EMBL/GenBank/DDBJ databases">
        <title>Evolutionary Origins and Diversification of the Mycorrhizal Mutualists.</title>
        <authorList>
            <consortium name="DOE Joint Genome Institute"/>
            <consortium name="Mycorrhizal Genomics Consortium"/>
            <person name="Kohler A."/>
            <person name="Kuo A."/>
            <person name="Nagy L.G."/>
            <person name="Floudas D."/>
            <person name="Copeland A."/>
            <person name="Barry K.W."/>
            <person name="Cichocki N."/>
            <person name="Veneault-Fourrey C."/>
            <person name="LaButti K."/>
            <person name="Lindquist E.A."/>
            <person name="Lipzen A."/>
            <person name="Lundell T."/>
            <person name="Morin E."/>
            <person name="Murat C."/>
            <person name="Riley R."/>
            <person name="Ohm R."/>
            <person name="Sun H."/>
            <person name="Tunlid A."/>
            <person name="Henrissat B."/>
            <person name="Grigoriev I.V."/>
            <person name="Hibbett D.S."/>
            <person name="Martin F."/>
        </authorList>
    </citation>
    <scope>NUCLEOTIDE SEQUENCE [LARGE SCALE GENOMIC DNA]</scope>
    <source>
        <strain evidence="4">h7</strain>
    </source>
</reference>
<dbReference type="OrthoDB" id="2576233at2759"/>
<feature type="region of interest" description="Disordered" evidence="1">
    <location>
        <begin position="1"/>
        <end position="113"/>
    </location>
</feature>
<feature type="compositionally biased region" description="Acidic residues" evidence="1">
    <location>
        <begin position="65"/>
        <end position="75"/>
    </location>
</feature>
<dbReference type="STRING" id="686832.A0A0C3BG04"/>
<name>A0A0C3BG04_HEBCY</name>
<evidence type="ECO:0000313" key="3">
    <source>
        <dbReference type="EMBL" id="KIM35645.1"/>
    </source>
</evidence>
<feature type="compositionally biased region" description="Basic and acidic residues" evidence="1">
    <location>
        <begin position="1"/>
        <end position="17"/>
    </location>
</feature>
<dbReference type="InterPro" id="IPR041078">
    <property type="entry name" value="Plavaka"/>
</dbReference>
<accession>A0A0C3BG04</accession>
<dbReference type="EMBL" id="KN831817">
    <property type="protein sequence ID" value="KIM35645.1"/>
    <property type="molecule type" value="Genomic_DNA"/>
</dbReference>
<feature type="compositionally biased region" description="Acidic residues" evidence="1">
    <location>
        <begin position="44"/>
        <end position="54"/>
    </location>
</feature>
<dbReference type="Proteomes" id="UP000053424">
    <property type="component" value="Unassembled WGS sequence"/>
</dbReference>
<reference evidence="3 4" key="1">
    <citation type="submission" date="2014-04" db="EMBL/GenBank/DDBJ databases">
        <authorList>
            <consortium name="DOE Joint Genome Institute"/>
            <person name="Kuo A."/>
            <person name="Gay G."/>
            <person name="Dore J."/>
            <person name="Kohler A."/>
            <person name="Nagy L.G."/>
            <person name="Floudas D."/>
            <person name="Copeland A."/>
            <person name="Barry K.W."/>
            <person name="Cichocki N."/>
            <person name="Veneault-Fourrey C."/>
            <person name="LaButti K."/>
            <person name="Lindquist E.A."/>
            <person name="Lipzen A."/>
            <person name="Lundell T."/>
            <person name="Morin E."/>
            <person name="Murat C."/>
            <person name="Sun H."/>
            <person name="Tunlid A."/>
            <person name="Henrissat B."/>
            <person name="Grigoriev I.V."/>
            <person name="Hibbett D.S."/>
            <person name="Martin F."/>
            <person name="Nordberg H.P."/>
            <person name="Cantor M.N."/>
            <person name="Hua S.X."/>
        </authorList>
    </citation>
    <scope>NUCLEOTIDE SEQUENCE [LARGE SCALE GENOMIC DNA]</scope>
    <source>
        <strain evidence="4">h7</strain>
    </source>
</reference>
<keyword evidence="4" id="KW-1185">Reference proteome</keyword>
<feature type="domain" description="DUF6830" evidence="2">
    <location>
        <begin position="644"/>
        <end position="753"/>
    </location>
</feature>
<dbReference type="Pfam" id="PF20722">
    <property type="entry name" value="DUF6830"/>
    <property type="match status" value="1"/>
</dbReference>
<proteinExistence type="predicted"/>